<evidence type="ECO:0000256" key="6">
    <source>
        <dbReference type="ARBA" id="ARBA00022892"/>
    </source>
</evidence>
<evidence type="ECO:0000256" key="4">
    <source>
        <dbReference type="ARBA" id="ARBA00022692"/>
    </source>
</evidence>
<keyword evidence="6" id="KW-0931">ER-Golgi transport</keyword>
<name>A0A3N4M7V3_9PEZI</name>
<comment type="subcellular location">
    <subcellularLocation>
        <location evidence="1">Endoplasmic reticulum membrane</location>
        <topology evidence="1">Multi-pass membrane protein</topology>
    </subcellularLocation>
</comment>
<feature type="region of interest" description="Disordered" evidence="11">
    <location>
        <begin position="280"/>
        <end position="343"/>
    </location>
</feature>
<evidence type="ECO:0000256" key="3">
    <source>
        <dbReference type="ARBA" id="ARBA00022448"/>
    </source>
</evidence>
<dbReference type="Proteomes" id="UP000267821">
    <property type="component" value="Unassembled WGS sequence"/>
</dbReference>
<evidence type="ECO:0000256" key="5">
    <source>
        <dbReference type="ARBA" id="ARBA00022824"/>
    </source>
</evidence>
<feature type="transmembrane region" description="Helical" evidence="12">
    <location>
        <begin position="40"/>
        <end position="59"/>
    </location>
</feature>
<evidence type="ECO:0000256" key="9">
    <source>
        <dbReference type="ARBA" id="ARBA00023136"/>
    </source>
</evidence>
<keyword evidence="7" id="KW-0653">Protein transport</keyword>
<dbReference type="OrthoDB" id="7694678at2759"/>
<dbReference type="GO" id="GO:0006621">
    <property type="term" value="P:protein retention in ER lumen"/>
    <property type="evidence" value="ECO:0007669"/>
    <property type="project" value="InterPro"/>
</dbReference>
<evidence type="ECO:0000256" key="11">
    <source>
        <dbReference type="SAM" id="MobiDB-lite"/>
    </source>
</evidence>
<dbReference type="Pfam" id="PF00810">
    <property type="entry name" value="ER_lumen_recept"/>
    <property type="match status" value="1"/>
</dbReference>
<comment type="similarity">
    <text evidence="2">Belongs to the ERD2 family.</text>
</comment>
<dbReference type="InterPro" id="IPR000133">
    <property type="entry name" value="ER_ret_rcpt"/>
</dbReference>
<evidence type="ECO:0000256" key="7">
    <source>
        <dbReference type="ARBA" id="ARBA00022927"/>
    </source>
</evidence>
<feature type="compositionally biased region" description="Acidic residues" evidence="11">
    <location>
        <begin position="308"/>
        <end position="329"/>
    </location>
</feature>
<evidence type="ECO:0000313" key="13">
    <source>
        <dbReference type="EMBL" id="RPB28671.1"/>
    </source>
</evidence>
<dbReference type="InParanoid" id="A0A3N4M7V3"/>
<dbReference type="PANTHER" id="PTHR10585">
    <property type="entry name" value="ER LUMEN PROTEIN RETAINING RECEPTOR"/>
    <property type="match status" value="1"/>
</dbReference>
<keyword evidence="14" id="KW-1185">Reference proteome</keyword>
<evidence type="ECO:0000256" key="10">
    <source>
        <dbReference type="ARBA" id="ARBA00023170"/>
    </source>
</evidence>
<keyword evidence="10" id="KW-0675">Receptor</keyword>
<keyword evidence="4 12" id="KW-0812">Transmembrane</keyword>
<proteinExistence type="inferred from homology"/>
<feature type="transmembrane region" description="Helical" evidence="12">
    <location>
        <begin position="104"/>
        <end position="128"/>
    </location>
</feature>
<keyword evidence="8 12" id="KW-1133">Transmembrane helix</keyword>
<sequence>MEVFENKNFFRIAADFTHLSSKLILITTIHRLRSAEGISFLTQILYLLVFCLRYLDLFWTFTFDWYNTTLKIFYILTSLYTLYIMLKRFSRSREGEKEWRVTGWILVIGVVVGFFGGLIILWNISYPIEALHLLPQLSLLSHISTPTVINSYYLLALGSYRFLYILNWIERRIQTGWFDPLPAIAAVVQTYMYLEFAWVYWRRQRVKLRSGGVLDHEDWVTGGLLLRWVFGSHEGEGASKGTTGGSWRDWARDRFGASRGVRRPGGRGGVSVSADEGGIGEILARGPRGGSDDEDDNTIVWQHGGAVNDEEGIVLAGSDDDDDDDDDDENRMTTNEIRDRRGD</sequence>
<evidence type="ECO:0000256" key="2">
    <source>
        <dbReference type="ARBA" id="ARBA00010120"/>
    </source>
</evidence>
<dbReference type="GO" id="GO:0016192">
    <property type="term" value="P:vesicle-mediated transport"/>
    <property type="evidence" value="ECO:0007669"/>
    <property type="project" value="UniProtKB-KW"/>
</dbReference>
<dbReference type="EMBL" id="ML121529">
    <property type="protein sequence ID" value="RPB28671.1"/>
    <property type="molecule type" value="Genomic_DNA"/>
</dbReference>
<dbReference type="GO" id="GO:0005789">
    <property type="term" value="C:endoplasmic reticulum membrane"/>
    <property type="evidence" value="ECO:0007669"/>
    <property type="project" value="UniProtKB-SubCell"/>
</dbReference>
<dbReference type="AlphaFoldDB" id="A0A3N4M7V3"/>
<keyword evidence="3" id="KW-0813">Transport</keyword>
<protein>
    <recommendedName>
        <fullName evidence="15">ER lumen protein retaining receptor</fullName>
    </recommendedName>
</protein>
<dbReference type="GO" id="GO:0015031">
    <property type="term" value="P:protein transport"/>
    <property type="evidence" value="ECO:0007669"/>
    <property type="project" value="UniProtKB-KW"/>
</dbReference>
<evidence type="ECO:0000256" key="1">
    <source>
        <dbReference type="ARBA" id="ARBA00004477"/>
    </source>
</evidence>
<reference evidence="13 14" key="1">
    <citation type="journal article" date="2018" name="Nat. Ecol. Evol.">
        <title>Pezizomycetes genomes reveal the molecular basis of ectomycorrhizal truffle lifestyle.</title>
        <authorList>
            <person name="Murat C."/>
            <person name="Payen T."/>
            <person name="Noel B."/>
            <person name="Kuo A."/>
            <person name="Morin E."/>
            <person name="Chen J."/>
            <person name="Kohler A."/>
            <person name="Krizsan K."/>
            <person name="Balestrini R."/>
            <person name="Da Silva C."/>
            <person name="Montanini B."/>
            <person name="Hainaut M."/>
            <person name="Levati E."/>
            <person name="Barry K.W."/>
            <person name="Belfiori B."/>
            <person name="Cichocki N."/>
            <person name="Clum A."/>
            <person name="Dockter R.B."/>
            <person name="Fauchery L."/>
            <person name="Guy J."/>
            <person name="Iotti M."/>
            <person name="Le Tacon F."/>
            <person name="Lindquist E.A."/>
            <person name="Lipzen A."/>
            <person name="Malagnac F."/>
            <person name="Mello A."/>
            <person name="Molinier V."/>
            <person name="Miyauchi S."/>
            <person name="Poulain J."/>
            <person name="Riccioni C."/>
            <person name="Rubini A."/>
            <person name="Sitrit Y."/>
            <person name="Splivallo R."/>
            <person name="Traeger S."/>
            <person name="Wang M."/>
            <person name="Zifcakova L."/>
            <person name="Wipf D."/>
            <person name="Zambonelli A."/>
            <person name="Paolocci F."/>
            <person name="Nowrousian M."/>
            <person name="Ottonello S."/>
            <person name="Baldrian P."/>
            <person name="Spatafora J.W."/>
            <person name="Henrissat B."/>
            <person name="Nagy L.G."/>
            <person name="Aury J.M."/>
            <person name="Wincker P."/>
            <person name="Grigoriev I.V."/>
            <person name="Bonfante P."/>
            <person name="Martin F.M."/>
        </authorList>
    </citation>
    <scope>NUCLEOTIDE SEQUENCE [LARGE SCALE GENOMIC DNA]</scope>
    <source>
        <strain evidence="13 14">ATCC MYA-4762</strain>
    </source>
</reference>
<organism evidence="13 14">
    <name type="scientific">Terfezia boudieri ATCC MYA-4762</name>
    <dbReference type="NCBI Taxonomy" id="1051890"/>
    <lineage>
        <taxon>Eukaryota</taxon>
        <taxon>Fungi</taxon>
        <taxon>Dikarya</taxon>
        <taxon>Ascomycota</taxon>
        <taxon>Pezizomycotina</taxon>
        <taxon>Pezizomycetes</taxon>
        <taxon>Pezizales</taxon>
        <taxon>Pezizaceae</taxon>
        <taxon>Terfezia</taxon>
    </lineage>
</organism>
<dbReference type="GO" id="GO:0046923">
    <property type="term" value="F:ER retention sequence binding"/>
    <property type="evidence" value="ECO:0007669"/>
    <property type="project" value="InterPro"/>
</dbReference>
<gene>
    <name evidence="13" type="ORF">L211DRAFT_860247</name>
</gene>
<keyword evidence="9 12" id="KW-0472">Membrane</keyword>
<evidence type="ECO:0000256" key="8">
    <source>
        <dbReference type="ARBA" id="ARBA00022989"/>
    </source>
</evidence>
<evidence type="ECO:0000313" key="14">
    <source>
        <dbReference type="Proteomes" id="UP000267821"/>
    </source>
</evidence>
<feature type="transmembrane region" description="Helical" evidence="12">
    <location>
        <begin position="65"/>
        <end position="83"/>
    </location>
</feature>
<dbReference type="STRING" id="1051890.A0A3N4M7V3"/>
<dbReference type="PRINTS" id="PR00660">
    <property type="entry name" value="ERLUMENR"/>
</dbReference>
<evidence type="ECO:0008006" key="15">
    <source>
        <dbReference type="Google" id="ProtNLM"/>
    </source>
</evidence>
<evidence type="ECO:0000256" key="12">
    <source>
        <dbReference type="SAM" id="Phobius"/>
    </source>
</evidence>
<accession>A0A3N4M7V3</accession>
<feature type="transmembrane region" description="Helical" evidence="12">
    <location>
        <begin position="148"/>
        <end position="169"/>
    </location>
</feature>
<keyword evidence="5" id="KW-0256">Endoplasmic reticulum</keyword>